<organism evidence="1 2">
    <name type="scientific">Araneus ventricosus</name>
    <name type="common">Orbweaver spider</name>
    <name type="synonym">Epeira ventricosa</name>
    <dbReference type="NCBI Taxonomy" id="182803"/>
    <lineage>
        <taxon>Eukaryota</taxon>
        <taxon>Metazoa</taxon>
        <taxon>Ecdysozoa</taxon>
        <taxon>Arthropoda</taxon>
        <taxon>Chelicerata</taxon>
        <taxon>Arachnida</taxon>
        <taxon>Araneae</taxon>
        <taxon>Araneomorphae</taxon>
        <taxon>Entelegynae</taxon>
        <taxon>Araneoidea</taxon>
        <taxon>Araneidae</taxon>
        <taxon>Araneus</taxon>
    </lineage>
</organism>
<gene>
    <name evidence="1" type="ORF">AVEN_251704_1</name>
</gene>
<dbReference type="AlphaFoldDB" id="A0A4Y2NAR5"/>
<sequence length="84" mass="9862">MEVKSQVGFSVAEAATKPFHFVHLTSFPQNGFFCSRPPERMQLKMAPDGEDDDRCHIRRKFSRFPSLESYWVFRHLLTGRRQMG</sequence>
<dbReference type="EMBL" id="BGPR01008776">
    <property type="protein sequence ID" value="GBN36002.1"/>
    <property type="molecule type" value="Genomic_DNA"/>
</dbReference>
<evidence type="ECO:0000313" key="2">
    <source>
        <dbReference type="Proteomes" id="UP000499080"/>
    </source>
</evidence>
<dbReference type="Proteomes" id="UP000499080">
    <property type="component" value="Unassembled WGS sequence"/>
</dbReference>
<comment type="caution">
    <text evidence="1">The sequence shown here is derived from an EMBL/GenBank/DDBJ whole genome shotgun (WGS) entry which is preliminary data.</text>
</comment>
<proteinExistence type="predicted"/>
<reference evidence="1 2" key="1">
    <citation type="journal article" date="2019" name="Sci. Rep.">
        <title>Orb-weaving spider Araneus ventricosus genome elucidates the spidroin gene catalogue.</title>
        <authorList>
            <person name="Kono N."/>
            <person name="Nakamura H."/>
            <person name="Ohtoshi R."/>
            <person name="Moran D.A.P."/>
            <person name="Shinohara A."/>
            <person name="Yoshida Y."/>
            <person name="Fujiwara M."/>
            <person name="Mori M."/>
            <person name="Tomita M."/>
            <person name="Arakawa K."/>
        </authorList>
    </citation>
    <scope>NUCLEOTIDE SEQUENCE [LARGE SCALE GENOMIC DNA]</scope>
</reference>
<name>A0A4Y2NAR5_ARAVE</name>
<accession>A0A4Y2NAR5</accession>
<keyword evidence="2" id="KW-1185">Reference proteome</keyword>
<evidence type="ECO:0000313" key="1">
    <source>
        <dbReference type="EMBL" id="GBN36002.1"/>
    </source>
</evidence>
<protein>
    <submittedName>
        <fullName evidence="1">Uncharacterized protein</fullName>
    </submittedName>
</protein>